<evidence type="ECO:0000256" key="2">
    <source>
        <dbReference type="ARBA" id="ARBA00023125"/>
    </source>
</evidence>
<dbReference type="InterPro" id="IPR018060">
    <property type="entry name" value="HTH_AraC"/>
</dbReference>
<sequence length="286" mass="32703">MLQQLNQLMDEIDSHLTEEFSIEELARTVGLSAYHLKRTFSFLSGMTLLEYIRNRKLACANQDLLQGEKVTEVAFKYGYQSVEGFSRAFREWSGYLPSEISKRNTQKTFPKLSFFIDIKGGISMEVKIESKEAFRVVGVSKRVPIQFEGTNQQIIELAQTITPEQRAHMHELGNLYPNQVVNVSYDFEGERLAEQGTLQQLLGFLTTKEPTSSDLETLEISAHTWAIFPNKGPFPETLQQTWARIFSEWLPSSNYELVDAPEISFTNYATNSTDVYSEIWIAVKAK</sequence>
<dbReference type="InterPro" id="IPR050959">
    <property type="entry name" value="MarA-like"/>
</dbReference>
<dbReference type="PROSITE" id="PS01124">
    <property type="entry name" value="HTH_ARAC_FAMILY_2"/>
    <property type="match status" value="1"/>
</dbReference>
<reference evidence="5 6" key="1">
    <citation type="submission" date="2021-03" db="EMBL/GenBank/DDBJ databases">
        <authorList>
            <person name="Gilmore M.S."/>
            <person name="Schwartzman J."/>
            <person name="Van Tyne D."/>
            <person name="Martin M."/>
            <person name="Earl A.M."/>
            <person name="Manson A.L."/>
            <person name="Straub T."/>
            <person name="Salamzade R."/>
            <person name="Saavedra J."/>
            <person name="Lebreton F."/>
            <person name="Prichula J."/>
            <person name="Schaufler K."/>
            <person name="Gaca A."/>
            <person name="Sgardioli B."/>
            <person name="Wagenaar J."/>
            <person name="Strong T."/>
        </authorList>
    </citation>
    <scope>NUCLEOTIDE SEQUENCE [LARGE SCALE GENOMIC DNA]</scope>
    <source>
        <strain evidence="5 6">DIV2402</strain>
    </source>
</reference>
<dbReference type="InterPro" id="IPR010499">
    <property type="entry name" value="AraC_E-bd"/>
</dbReference>
<dbReference type="Pfam" id="PF12833">
    <property type="entry name" value="HTH_18"/>
    <property type="match status" value="1"/>
</dbReference>
<keyword evidence="6" id="KW-1185">Reference proteome</keyword>
<evidence type="ECO:0000313" key="6">
    <source>
        <dbReference type="Proteomes" id="UP000664701"/>
    </source>
</evidence>
<gene>
    <name evidence="5" type="ORF">DOK78_000016</name>
</gene>
<dbReference type="EMBL" id="CP147251">
    <property type="protein sequence ID" value="WYJ75441.1"/>
    <property type="molecule type" value="Genomic_DNA"/>
</dbReference>
<dbReference type="SMART" id="SM00342">
    <property type="entry name" value="HTH_ARAC"/>
    <property type="match status" value="1"/>
</dbReference>
<dbReference type="SMART" id="SM00871">
    <property type="entry name" value="AraC_E_bind"/>
    <property type="match status" value="1"/>
</dbReference>
<dbReference type="InterPro" id="IPR009057">
    <property type="entry name" value="Homeodomain-like_sf"/>
</dbReference>
<reference evidence="5 6" key="2">
    <citation type="submission" date="2024-03" db="EMBL/GenBank/DDBJ databases">
        <title>The Genome Sequence of Enterococcus sp. DIV2402.</title>
        <authorList>
            <consortium name="The Broad Institute Genomics Platform"/>
            <consortium name="The Broad Institute Microbial Omics Core"/>
            <consortium name="The Broad Institute Genomic Center for Infectious Diseases"/>
            <person name="Earl A."/>
            <person name="Manson A."/>
            <person name="Gilmore M."/>
            <person name="Schwartman J."/>
            <person name="Shea T."/>
            <person name="Abouelleil A."/>
            <person name="Cao P."/>
            <person name="Chapman S."/>
            <person name="Cusick C."/>
            <person name="Young S."/>
            <person name="Neafsey D."/>
            <person name="Nusbaum C."/>
            <person name="Birren B."/>
        </authorList>
    </citation>
    <scope>NUCLEOTIDE SEQUENCE [LARGE SCALE GENOMIC DNA]</scope>
    <source>
        <strain evidence="5 6">DIV2402</strain>
    </source>
</reference>
<dbReference type="Gene3D" id="3.20.80.10">
    <property type="entry name" value="Regulatory factor, effector binding domain"/>
    <property type="match status" value="1"/>
</dbReference>
<dbReference type="RefSeq" id="WP_207871626.1">
    <property type="nucleotide sequence ID" value="NZ_CP147251.1"/>
</dbReference>
<name>A0ABZ2SM49_9ENTE</name>
<dbReference type="SUPFAM" id="SSF46689">
    <property type="entry name" value="Homeodomain-like"/>
    <property type="match status" value="2"/>
</dbReference>
<evidence type="ECO:0000313" key="5">
    <source>
        <dbReference type="EMBL" id="WYJ75441.1"/>
    </source>
</evidence>
<evidence type="ECO:0000256" key="3">
    <source>
        <dbReference type="ARBA" id="ARBA00023163"/>
    </source>
</evidence>
<dbReference type="PANTHER" id="PTHR47504:SF5">
    <property type="entry name" value="RIGHT ORIGIN-BINDING PROTEIN"/>
    <property type="match status" value="1"/>
</dbReference>
<evidence type="ECO:0000259" key="4">
    <source>
        <dbReference type="PROSITE" id="PS01124"/>
    </source>
</evidence>
<dbReference type="InterPro" id="IPR011256">
    <property type="entry name" value="Reg_factor_effector_dom_sf"/>
</dbReference>
<dbReference type="PANTHER" id="PTHR47504">
    <property type="entry name" value="RIGHT ORIGIN-BINDING PROTEIN"/>
    <property type="match status" value="1"/>
</dbReference>
<dbReference type="Gene3D" id="1.10.10.60">
    <property type="entry name" value="Homeodomain-like"/>
    <property type="match status" value="2"/>
</dbReference>
<protein>
    <submittedName>
        <fullName evidence="5">AraC family transcriptional regulator</fullName>
    </submittedName>
</protein>
<accession>A0ABZ2SM49</accession>
<keyword evidence="2" id="KW-0238">DNA-binding</keyword>
<proteinExistence type="predicted"/>
<dbReference type="Pfam" id="PF06445">
    <property type="entry name" value="GyrI-like"/>
    <property type="match status" value="1"/>
</dbReference>
<dbReference type="InterPro" id="IPR029442">
    <property type="entry name" value="GyrI-like"/>
</dbReference>
<evidence type="ECO:0000256" key="1">
    <source>
        <dbReference type="ARBA" id="ARBA00023015"/>
    </source>
</evidence>
<keyword evidence="1" id="KW-0805">Transcription regulation</keyword>
<feature type="domain" description="HTH araC/xylS-type" evidence="4">
    <location>
        <begin position="6"/>
        <end position="103"/>
    </location>
</feature>
<dbReference type="SUPFAM" id="SSF55136">
    <property type="entry name" value="Probable bacterial effector-binding domain"/>
    <property type="match status" value="1"/>
</dbReference>
<dbReference type="Proteomes" id="UP000664701">
    <property type="component" value="Chromosome"/>
</dbReference>
<organism evidence="5 6">
    <name type="scientific">Candidatus Enterococcus lowellii</name>
    <dbReference type="NCBI Taxonomy" id="2230877"/>
    <lineage>
        <taxon>Bacteria</taxon>
        <taxon>Bacillati</taxon>
        <taxon>Bacillota</taxon>
        <taxon>Bacilli</taxon>
        <taxon>Lactobacillales</taxon>
        <taxon>Enterococcaceae</taxon>
        <taxon>Enterococcus</taxon>
    </lineage>
</organism>
<keyword evidence="3" id="KW-0804">Transcription</keyword>